<dbReference type="SUPFAM" id="SSF140102">
    <property type="entry name" value="ISY1 domain-like"/>
    <property type="match status" value="1"/>
</dbReference>
<dbReference type="Pfam" id="PF06246">
    <property type="entry name" value="Isy1"/>
    <property type="match status" value="1"/>
</dbReference>
<keyword evidence="5" id="KW-1185">Reference proteome</keyword>
<evidence type="ECO:0000256" key="2">
    <source>
        <dbReference type="ARBA" id="ARBA00007002"/>
    </source>
</evidence>
<dbReference type="Proteomes" id="UP001479436">
    <property type="component" value="Unassembled WGS sequence"/>
</dbReference>
<keyword evidence="3" id="KW-0539">Nucleus</keyword>
<gene>
    <name evidence="4" type="primary">ISY1</name>
    <name evidence="4" type="ORF">K7432_001541</name>
</gene>
<evidence type="ECO:0000313" key="5">
    <source>
        <dbReference type="Proteomes" id="UP001479436"/>
    </source>
</evidence>
<comment type="similarity">
    <text evidence="2">Belongs to the ISY1 family.</text>
</comment>
<organism evidence="4 5">
    <name type="scientific">Basidiobolus ranarum</name>
    <dbReference type="NCBI Taxonomy" id="34480"/>
    <lineage>
        <taxon>Eukaryota</taxon>
        <taxon>Fungi</taxon>
        <taxon>Fungi incertae sedis</taxon>
        <taxon>Zoopagomycota</taxon>
        <taxon>Entomophthoromycotina</taxon>
        <taxon>Basidiobolomycetes</taxon>
        <taxon>Basidiobolales</taxon>
        <taxon>Basidiobolaceae</taxon>
        <taxon>Basidiobolus</taxon>
    </lineage>
</organism>
<name>A0ABR2X2U6_9FUNG</name>
<dbReference type="InterPro" id="IPR037200">
    <property type="entry name" value="Isy1_sf"/>
</dbReference>
<dbReference type="Gene3D" id="1.10.287.660">
    <property type="entry name" value="Helix hairpin bin"/>
    <property type="match status" value="1"/>
</dbReference>
<comment type="subcellular location">
    <subcellularLocation>
        <location evidence="1">Nucleus</location>
    </subcellularLocation>
</comment>
<dbReference type="InterPro" id="IPR009360">
    <property type="entry name" value="Isy1"/>
</dbReference>
<accession>A0ABR2X2U6</accession>
<evidence type="ECO:0000256" key="1">
    <source>
        <dbReference type="ARBA" id="ARBA00004123"/>
    </source>
</evidence>
<evidence type="ECO:0000313" key="4">
    <source>
        <dbReference type="EMBL" id="KAK9768094.1"/>
    </source>
</evidence>
<sequence length="284" mass="33254">MARNEEKAQSMLHRFRDARAAELGFNKNERRPYLATECRSLPEAEKWRRQIINEISRKVSQIQNSGLSDYQVRDLNDEINKLIREKGHWERQIKDLGGPDYRRIGPRIIDNEGKSVPGNRGYRYFGRARELPGVKELFEVEAEEINAKTRYEMYRNVNADYYGYRDEDDGILLEYEEQQEKELREKLESNNDLMLVEYDQGKTKGKKRKGGGEEAISREPISIPVSEGDVDNSEVKFVAHVDVPSQRDVEAFLVRRRKQDLFDKYVSEDLEATVQETKELTGRE</sequence>
<comment type="caution">
    <text evidence="4">The sequence shown here is derived from an EMBL/GenBank/DDBJ whole genome shotgun (WGS) entry which is preliminary data.</text>
</comment>
<dbReference type="InterPro" id="IPR029012">
    <property type="entry name" value="Helix_hairpin_bin_sf"/>
</dbReference>
<dbReference type="PANTHER" id="PTHR13021">
    <property type="entry name" value="PRE-MRNA-SPLICING FACTOR ISY1"/>
    <property type="match status" value="1"/>
</dbReference>
<proteinExistence type="inferred from homology"/>
<evidence type="ECO:0000256" key="3">
    <source>
        <dbReference type="ARBA" id="ARBA00023242"/>
    </source>
</evidence>
<protein>
    <submittedName>
        <fullName evidence="4">NineTeen Complex (NTC) component</fullName>
    </submittedName>
</protein>
<reference evidence="4 5" key="1">
    <citation type="submission" date="2023-04" db="EMBL/GenBank/DDBJ databases">
        <title>Genome of Basidiobolus ranarum AG-B5.</title>
        <authorList>
            <person name="Stajich J.E."/>
            <person name="Carter-House D."/>
            <person name="Gryganskyi A."/>
        </authorList>
    </citation>
    <scope>NUCLEOTIDE SEQUENCE [LARGE SCALE GENOMIC DNA]</scope>
    <source>
        <strain evidence="4 5">AG-B5</strain>
    </source>
</reference>
<dbReference type="EMBL" id="JASJQH010000035">
    <property type="protein sequence ID" value="KAK9768094.1"/>
    <property type="molecule type" value="Genomic_DNA"/>
</dbReference>